<dbReference type="GO" id="GO:0006071">
    <property type="term" value="P:glycerol metabolic process"/>
    <property type="evidence" value="ECO:0007669"/>
    <property type="project" value="UniProtKB-KW"/>
</dbReference>
<dbReference type="InterPro" id="IPR006076">
    <property type="entry name" value="FAD-dep_OxRdtase"/>
</dbReference>
<evidence type="ECO:0000256" key="4">
    <source>
        <dbReference type="ARBA" id="ARBA00021658"/>
    </source>
</evidence>
<dbReference type="InterPro" id="IPR031656">
    <property type="entry name" value="DAO_C"/>
</dbReference>
<dbReference type="OrthoDB" id="9766796at2"/>
<dbReference type="GO" id="GO:0046168">
    <property type="term" value="P:glycerol-3-phosphate catabolic process"/>
    <property type="evidence" value="ECO:0007669"/>
    <property type="project" value="TreeGrafter"/>
</dbReference>
<gene>
    <name evidence="13" type="ORF">FD01_GL000676</name>
</gene>
<dbReference type="PRINTS" id="PR01001">
    <property type="entry name" value="FADG3PDH"/>
</dbReference>
<dbReference type="Pfam" id="PF16901">
    <property type="entry name" value="DAO_C"/>
    <property type="match status" value="1"/>
</dbReference>
<keyword evidence="7" id="KW-0274">FAD</keyword>
<comment type="similarity">
    <text evidence="2">Belongs to the FAD-dependent glycerol-3-phosphate dehydrogenase family.</text>
</comment>
<feature type="domain" description="Alpha-glycerophosphate oxidase C-terminal" evidence="12">
    <location>
        <begin position="447"/>
        <end position="565"/>
    </location>
</feature>
<keyword evidence="5" id="KW-0285">Flavoprotein</keyword>
<dbReference type="InterPro" id="IPR038299">
    <property type="entry name" value="DAO_C_sf"/>
</dbReference>
<keyword evidence="6" id="KW-0319">Glycerol metabolism</keyword>
<comment type="caution">
    <text evidence="13">The sequence shown here is derived from an EMBL/GenBank/DDBJ whole genome shotgun (WGS) entry which is preliminary data.</text>
</comment>
<dbReference type="Gene3D" id="3.50.50.60">
    <property type="entry name" value="FAD/NAD(P)-binding domain"/>
    <property type="match status" value="1"/>
</dbReference>
<dbReference type="AlphaFoldDB" id="A0A0R1QMD3"/>
<feature type="domain" description="FAD dependent oxidoreductase" evidence="11">
    <location>
        <begin position="21"/>
        <end position="348"/>
    </location>
</feature>
<evidence type="ECO:0000256" key="8">
    <source>
        <dbReference type="ARBA" id="ARBA00023002"/>
    </source>
</evidence>
<evidence type="ECO:0000256" key="10">
    <source>
        <dbReference type="ARBA" id="ARBA00049503"/>
    </source>
</evidence>
<dbReference type="PANTHER" id="PTHR11985">
    <property type="entry name" value="GLYCEROL-3-PHOSPHATE DEHYDROGENASE"/>
    <property type="match status" value="1"/>
</dbReference>
<dbReference type="InterPro" id="IPR000447">
    <property type="entry name" value="G3P_DH_FAD-dep"/>
</dbReference>
<sequence>MAFSAQTRRTTIAQLKTTDLDLLIIGGGITGAGAALQSISSGAKTGLIEMGDFGSGTSSRSTKLVHGGIRYLKTFDVKVVADTVQERARIANVAPHIPHPAPMLLPIYQEPGATFDLFSAEMAMDLYDRLANIQQGQYAHYMLDREAVLARAPNLAEKHLVGGGVYLDYVNNDARLVIENIKEADELGALIASHLEVVSIVHADNGKAIGVKVHDHLTGEEFTIHAKMLLNTTGPWTDRLRPQVDQPLLRPTKGVHLVVDDAVLFVPQPIYFDSGLQDGRMIFVIPRAGKTYFGTTDTDYHGDLAHPTVDFDDVDYLLNVINTRFPEAQVSLNDIEASWAGLRPLLAPPTTDTPMDLQPLVEIIHQFESGSATQAQVEAVMSTLTKSQAAPSTVSRGYEVLTEPDGMITIAGGKLTDYRKMAESAITVIRERLLTEHGVHTSQIDSTHLQVSGGHFDPSTVLDSLDYFARLAEDAGIPRTQAHRLAQRFGSNIGRVLHYAQAGAAPGLSLGETASLRYSVQEEMTLTPVDYMLRRTNAILFHAHTAENIAGPVVAEMARLLEWDDLETEAQLQRLLNAMHESSLTTMKRDHQ</sequence>
<accession>A0A0R1QMD3</accession>
<keyword evidence="8" id="KW-0560">Oxidoreductase</keyword>
<evidence type="ECO:0000256" key="7">
    <source>
        <dbReference type="ARBA" id="ARBA00022827"/>
    </source>
</evidence>
<dbReference type="GO" id="GO:0004369">
    <property type="term" value="F:glycerol-3-phosphate oxidase activity"/>
    <property type="evidence" value="ECO:0007669"/>
    <property type="project" value="UniProtKB-EC"/>
</dbReference>
<evidence type="ECO:0000259" key="12">
    <source>
        <dbReference type="Pfam" id="PF16901"/>
    </source>
</evidence>
<organism evidence="13 14">
    <name type="scientific">Lacticaseibacillus manihotivorans DSM 13343 = JCM 12514</name>
    <dbReference type="NCBI Taxonomy" id="1423769"/>
    <lineage>
        <taxon>Bacteria</taxon>
        <taxon>Bacillati</taxon>
        <taxon>Bacillota</taxon>
        <taxon>Bacilli</taxon>
        <taxon>Lactobacillales</taxon>
        <taxon>Lactobacillaceae</taxon>
        <taxon>Lacticaseibacillus</taxon>
    </lineage>
</organism>
<comment type="cofactor">
    <cofactor evidence="1">
        <name>FAD</name>
        <dbReference type="ChEBI" id="CHEBI:57692"/>
    </cofactor>
</comment>
<dbReference type="InterPro" id="IPR036188">
    <property type="entry name" value="FAD/NAD-bd_sf"/>
</dbReference>
<dbReference type="Pfam" id="PF01266">
    <property type="entry name" value="DAO"/>
    <property type="match status" value="1"/>
</dbReference>
<evidence type="ECO:0000256" key="6">
    <source>
        <dbReference type="ARBA" id="ARBA00022798"/>
    </source>
</evidence>
<dbReference type="PATRIC" id="fig|1423769.4.peg.722"/>
<dbReference type="Proteomes" id="UP000051790">
    <property type="component" value="Unassembled WGS sequence"/>
</dbReference>
<dbReference type="Gene3D" id="3.30.9.10">
    <property type="entry name" value="D-Amino Acid Oxidase, subunit A, domain 2"/>
    <property type="match status" value="1"/>
</dbReference>
<comment type="catalytic activity">
    <reaction evidence="10">
        <text>sn-glycerol 3-phosphate + O2 = dihydroxyacetone phosphate + H2O2</text>
        <dbReference type="Rhea" id="RHEA:18369"/>
        <dbReference type="ChEBI" id="CHEBI:15379"/>
        <dbReference type="ChEBI" id="CHEBI:16240"/>
        <dbReference type="ChEBI" id="CHEBI:57597"/>
        <dbReference type="ChEBI" id="CHEBI:57642"/>
        <dbReference type="EC" id="1.1.3.21"/>
    </reaction>
</comment>
<evidence type="ECO:0000313" key="13">
    <source>
        <dbReference type="EMBL" id="KRL45518.1"/>
    </source>
</evidence>
<protein>
    <recommendedName>
        <fullName evidence="4">Alpha-glycerophosphate oxidase</fullName>
        <ecNumber evidence="3">1.1.3.21</ecNumber>
    </recommendedName>
    <alternativeName>
        <fullName evidence="9">Glycerol-3-phosphate oxidase</fullName>
    </alternativeName>
</protein>
<dbReference type="EMBL" id="AZEU01000125">
    <property type="protein sequence ID" value="KRL45518.1"/>
    <property type="molecule type" value="Genomic_DNA"/>
</dbReference>
<dbReference type="GO" id="GO:0004368">
    <property type="term" value="F:glycerol-3-phosphate dehydrogenase (quinone) activity"/>
    <property type="evidence" value="ECO:0007669"/>
    <property type="project" value="InterPro"/>
</dbReference>
<dbReference type="SUPFAM" id="SSF54373">
    <property type="entry name" value="FAD-linked reductases, C-terminal domain"/>
    <property type="match status" value="1"/>
</dbReference>
<name>A0A0R1QMD3_9LACO</name>
<dbReference type="SUPFAM" id="SSF51905">
    <property type="entry name" value="FAD/NAD(P)-binding domain"/>
    <property type="match status" value="1"/>
</dbReference>
<evidence type="ECO:0000313" key="14">
    <source>
        <dbReference type="Proteomes" id="UP000051790"/>
    </source>
</evidence>
<evidence type="ECO:0000256" key="9">
    <source>
        <dbReference type="ARBA" id="ARBA00032349"/>
    </source>
</evidence>
<evidence type="ECO:0000256" key="5">
    <source>
        <dbReference type="ARBA" id="ARBA00022630"/>
    </source>
</evidence>
<dbReference type="EC" id="1.1.3.21" evidence="3"/>
<reference evidence="13 14" key="1">
    <citation type="journal article" date="2015" name="Genome Announc.">
        <title>Expanding the biotechnology potential of lactobacilli through comparative genomics of 213 strains and associated genera.</title>
        <authorList>
            <person name="Sun Z."/>
            <person name="Harris H.M."/>
            <person name="McCann A."/>
            <person name="Guo C."/>
            <person name="Argimon S."/>
            <person name="Zhang W."/>
            <person name="Yang X."/>
            <person name="Jeffery I.B."/>
            <person name="Cooney J.C."/>
            <person name="Kagawa T.F."/>
            <person name="Liu W."/>
            <person name="Song Y."/>
            <person name="Salvetti E."/>
            <person name="Wrobel A."/>
            <person name="Rasinkangas P."/>
            <person name="Parkhill J."/>
            <person name="Rea M.C."/>
            <person name="O'Sullivan O."/>
            <person name="Ritari J."/>
            <person name="Douillard F.P."/>
            <person name="Paul Ross R."/>
            <person name="Yang R."/>
            <person name="Briner A.E."/>
            <person name="Felis G.E."/>
            <person name="de Vos W.M."/>
            <person name="Barrangou R."/>
            <person name="Klaenhammer T.R."/>
            <person name="Caufield P.W."/>
            <person name="Cui Y."/>
            <person name="Zhang H."/>
            <person name="O'Toole P.W."/>
        </authorList>
    </citation>
    <scope>NUCLEOTIDE SEQUENCE [LARGE SCALE GENOMIC DNA]</scope>
    <source>
        <strain evidence="13 14">DSM 13343</strain>
    </source>
</reference>
<keyword evidence="14" id="KW-1185">Reference proteome</keyword>
<evidence type="ECO:0000256" key="3">
    <source>
        <dbReference type="ARBA" id="ARBA00013104"/>
    </source>
</evidence>
<proteinExistence type="inferred from homology"/>
<dbReference type="RefSeq" id="WP_056963365.1">
    <property type="nucleotide sequence ID" value="NZ_AZEU01000125.1"/>
</dbReference>
<dbReference type="Gene3D" id="1.10.8.870">
    <property type="entry name" value="Alpha-glycerophosphate oxidase, cap domain"/>
    <property type="match status" value="1"/>
</dbReference>
<evidence type="ECO:0000256" key="1">
    <source>
        <dbReference type="ARBA" id="ARBA00001974"/>
    </source>
</evidence>
<evidence type="ECO:0000259" key="11">
    <source>
        <dbReference type="Pfam" id="PF01266"/>
    </source>
</evidence>
<dbReference type="PANTHER" id="PTHR11985:SF35">
    <property type="entry name" value="ANAEROBIC GLYCEROL-3-PHOSPHATE DEHYDROGENASE SUBUNIT A"/>
    <property type="match status" value="1"/>
</dbReference>
<dbReference type="PROSITE" id="PS00977">
    <property type="entry name" value="FAD_G3PDH_1"/>
    <property type="match status" value="1"/>
</dbReference>
<evidence type="ECO:0000256" key="2">
    <source>
        <dbReference type="ARBA" id="ARBA00007330"/>
    </source>
</evidence>